<dbReference type="EMBL" id="JBHMFC010000020">
    <property type="protein sequence ID" value="MFB9056364.1"/>
    <property type="molecule type" value="Genomic_DNA"/>
</dbReference>
<accession>A0ABV5FA96</accession>
<evidence type="ECO:0000313" key="3">
    <source>
        <dbReference type="Proteomes" id="UP001589585"/>
    </source>
</evidence>
<dbReference type="Gene3D" id="2.160.20.120">
    <property type="match status" value="1"/>
</dbReference>
<organism evidence="2 3">
    <name type="scientific">Mariniflexile ostreae</name>
    <dbReference type="NCBI Taxonomy" id="1520892"/>
    <lineage>
        <taxon>Bacteria</taxon>
        <taxon>Pseudomonadati</taxon>
        <taxon>Bacteroidota</taxon>
        <taxon>Flavobacteriia</taxon>
        <taxon>Flavobacteriales</taxon>
        <taxon>Flavobacteriaceae</taxon>
        <taxon>Mariniflexile</taxon>
    </lineage>
</organism>
<dbReference type="InterPro" id="IPR021255">
    <property type="entry name" value="DUF2807"/>
</dbReference>
<protein>
    <submittedName>
        <fullName evidence="2">GIN domain-containing protein</fullName>
    </submittedName>
</protein>
<dbReference type="RefSeq" id="WP_379860562.1">
    <property type="nucleotide sequence ID" value="NZ_JBHMFC010000020.1"/>
</dbReference>
<gene>
    <name evidence="2" type="ORF">ACFFU9_06355</name>
</gene>
<comment type="caution">
    <text evidence="2">The sequence shown here is derived from an EMBL/GenBank/DDBJ whole genome shotgun (WGS) entry which is preliminary data.</text>
</comment>
<keyword evidence="3" id="KW-1185">Reference proteome</keyword>
<proteinExistence type="predicted"/>
<feature type="domain" description="Putative auto-transporter adhesin head GIN" evidence="1">
    <location>
        <begin position="42"/>
        <end position="158"/>
    </location>
</feature>
<reference evidence="2 3" key="1">
    <citation type="submission" date="2024-09" db="EMBL/GenBank/DDBJ databases">
        <authorList>
            <person name="Sun Q."/>
            <person name="Mori K."/>
        </authorList>
    </citation>
    <scope>NUCLEOTIDE SEQUENCE [LARGE SCALE GENOMIC DNA]</scope>
    <source>
        <strain evidence="2 3">CECT 8622</strain>
    </source>
</reference>
<evidence type="ECO:0000313" key="2">
    <source>
        <dbReference type="EMBL" id="MFB9056364.1"/>
    </source>
</evidence>
<name>A0ABV5FA96_9FLAO</name>
<dbReference type="Proteomes" id="UP001589585">
    <property type="component" value="Unassembled WGS sequence"/>
</dbReference>
<evidence type="ECO:0000259" key="1">
    <source>
        <dbReference type="Pfam" id="PF10988"/>
    </source>
</evidence>
<dbReference type="Pfam" id="PF10988">
    <property type="entry name" value="DUF2807"/>
    <property type="match status" value="1"/>
</dbReference>
<sequence length="278" mass="31115">MGKSVGVLFFISFLCLSLHAQKLEKIKGNRTIVIQETLINSFHTLDVNQDLEIELKYGAQASVEIETDENLHAVIQFDVRDSLLSFTKTHKITSKKRLKIKVTYDTNLNTIRTRDKAEIKSLNTLELPCANVKASGSSKMDLTIKTDSFKFEGHDRSKTKLDLRSHHSEFILNDSSRLNGLITSTALKAMLYQRAYAEINGTGHSLWLRTNNSAQFMGKNYSIETGDVNCENTSEATIDATNNISIEASGSSSVYLYNNPKITINSLTDTAKLQKKLK</sequence>